<name>A0A7R9FEV4_9NEOP</name>
<feature type="region of interest" description="Disordered" evidence="1">
    <location>
        <begin position="94"/>
        <end position="122"/>
    </location>
</feature>
<gene>
    <name evidence="2" type="ORF">TTEB3V08_LOCUS459</name>
</gene>
<dbReference type="EMBL" id="OE000066">
    <property type="protein sequence ID" value="CAD7452274.1"/>
    <property type="molecule type" value="Genomic_DNA"/>
</dbReference>
<dbReference type="AlphaFoldDB" id="A0A7R9FEV4"/>
<protein>
    <submittedName>
        <fullName evidence="2">Uncharacterized protein</fullName>
    </submittedName>
</protein>
<reference evidence="2" key="1">
    <citation type="submission" date="2020-11" db="EMBL/GenBank/DDBJ databases">
        <authorList>
            <person name="Tran Van P."/>
        </authorList>
    </citation>
    <scope>NUCLEOTIDE SEQUENCE</scope>
</reference>
<accession>A0A7R9FEV4</accession>
<evidence type="ECO:0000256" key="1">
    <source>
        <dbReference type="SAM" id="MobiDB-lite"/>
    </source>
</evidence>
<sequence>MKRVRFVTWPTCGSKPSPSTQLGGKVCETDALEPVLAGSSNKAGQTQDERFRPFSARRLRNPFSGGGPAKVTEISFILNRLDFDTAVPPGPISPLTSFSVSSELGFGRPPKKRRSRSDDSYASDINTLGESFRQSIVVAKSNSSLTASKPDTIDGLIAFIGSMLRSFQSEEL</sequence>
<organism evidence="2">
    <name type="scientific">Timema tahoe</name>
    <dbReference type="NCBI Taxonomy" id="61484"/>
    <lineage>
        <taxon>Eukaryota</taxon>
        <taxon>Metazoa</taxon>
        <taxon>Ecdysozoa</taxon>
        <taxon>Arthropoda</taxon>
        <taxon>Hexapoda</taxon>
        <taxon>Insecta</taxon>
        <taxon>Pterygota</taxon>
        <taxon>Neoptera</taxon>
        <taxon>Polyneoptera</taxon>
        <taxon>Phasmatodea</taxon>
        <taxon>Timematodea</taxon>
        <taxon>Timematoidea</taxon>
        <taxon>Timematidae</taxon>
        <taxon>Timema</taxon>
    </lineage>
</organism>
<evidence type="ECO:0000313" key="2">
    <source>
        <dbReference type="EMBL" id="CAD7452274.1"/>
    </source>
</evidence>
<proteinExistence type="predicted"/>